<keyword evidence="2" id="KW-1185">Reference proteome</keyword>
<dbReference type="EMBL" id="MLBY01000004">
    <property type="protein sequence ID" value="MEE7456829.1"/>
    <property type="molecule type" value="Genomic_DNA"/>
</dbReference>
<gene>
    <name evidence="1" type="ORF">MRSR164_08560</name>
</gene>
<sequence>MTEPTETDRRPVAGWQYHAGVSADEHQALRAVYAAHVNAVGRIEAAMAAGEVCEILGVAHCDRAIRAVQRAVRGQMPAGEAALEVAQAEFEAFGKAALAPEDREIQPALYWLDAVRKPRSQPVDALGAPDAA</sequence>
<protein>
    <submittedName>
        <fullName evidence="1">Uncharacterized protein</fullName>
    </submittedName>
</protein>
<name>A0ABU7T8F6_9HYPH</name>
<organism evidence="1 2">
    <name type="scientific">Methylobacterium radiotolerans</name>
    <dbReference type="NCBI Taxonomy" id="31998"/>
    <lineage>
        <taxon>Bacteria</taxon>
        <taxon>Pseudomonadati</taxon>
        <taxon>Pseudomonadota</taxon>
        <taxon>Alphaproteobacteria</taxon>
        <taxon>Hyphomicrobiales</taxon>
        <taxon>Methylobacteriaceae</taxon>
        <taxon>Methylobacterium</taxon>
    </lineage>
</organism>
<proteinExistence type="predicted"/>
<reference evidence="1 2" key="1">
    <citation type="journal article" date="2012" name="Genet. Mol. Biol.">
        <title>Analysis of 16S rRNA and mxaF genes revealing insights into Methylobacterium niche-specific plant association.</title>
        <authorList>
            <person name="Dourado M.N."/>
            <person name="Andreote F.D."/>
            <person name="Dini-Andreote F."/>
            <person name="Conti R."/>
            <person name="Araujo J.M."/>
            <person name="Araujo W.L."/>
        </authorList>
    </citation>
    <scope>NUCLEOTIDE SEQUENCE [LARGE SCALE GENOMIC DNA]</scope>
    <source>
        <strain evidence="1 2">SR1.6/4</strain>
    </source>
</reference>
<evidence type="ECO:0000313" key="2">
    <source>
        <dbReference type="Proteomes" id="UP001349262"/>
    </source>
</evidence>
<dbReference type="Proteomes" id="UP001349262">
    <property type="component" value="Unassembled WGS sequence"/>
</dbReference>
<accession>A0ABU7T8F6</accession>
<comment type="caution">
    <text evidence="1">The sequence shown here is derived from an EMBL/GenBank/DDBJ whole genome shotgun (WGS) entry which is preliminary data.</text>
</comment>
<evidence type="ECO:0000313" key="1">
    <source>
        <dbReference type="EMBL" id="MEE7456829.1"/>
    </source>
</evidence>